<protein>
    <submittedName>
        <fullName evidence="2">SUMF1/EgtB/PvdO family nonheme iron enzyme</fullName>
    </submittedName>
</protein>
<keyword evidence="3" id="KW-1185">Reference proteome</keyword>
<reference evidence="2" key="1">
    <citation type="submission" date="2022-11" db="EMBL/GenBank/DDBJ databases">
        <title>Minimal conservation of predation-associated metabolite biosynthetic gene clusters underscores biosynthetic potential of Myxococcota including descriptions for ten novel species: Archangium lansinium sp. nov., Myxococcus landrumus sp. nov., Nannocystis bai.</title>
        <authorList>
            <person name="Ahearne A."/>
            <person name="Stevens C."/>
            <person name="Dowd S."/>
        </authorList>
    </citation>
    <scope>NUCLEOTIDE SEQUENCE</scope>
    <source>
        <strain evidence="2">Fl3</strain>
    </source>
</reference>
<dbReference type="PANTHER" id="PTHR23150:SF19">
    <property type="entry name" value="FORMYLGLYCINE-GENERATING ENZYME"/>
    <property type="match status" value="1"/>
</dbReference>
<dbReference type="Proteomes" id="UP001164459">
    <property type="component" value="Chromosome"/>
</dbReference>
<feature type="domain" description="Sulfatase-modifying factor enzyme-like" evidence="1">
    <location>
        <begin position="18"/>
        <end position="198"/>
    </location>
</feature>
<dbReference type="InterPro" id="IPR005532">
    <property type="entry name" value="SUMF_dom"/>
</dbReference>
<proteinExistence type="predicted"/>
<evidence type="ECO:0000313" key="2">
    <source>
        <dbReference type="EMBL" id="WAS99539.1"/>
    </source>
</evidence>
<organism evidence="2 3">
    <name type="scientific">Nannocystis punicea</name>
    <dbReference type="NCBI Taxonomy" id="2995304"/>
    <lineage>
        <taxon>Bacteria</taxon>
        <taxon>Pseudomonadati</taxon>
        <taxon>Myxococcota</taxon>
        <taxon>Polyangia</taxon>
        <taxon>Nannocystales</taxon>
        <taxon>Nannocystaceae</taxon>
        <taxon>Nannocystis</taxon>
    </lineage>
</organism>
<dbReference type="Pfam" id="PF03781">
    <property type="entry name" value="FGE-sulfatase"/>
    <property type="match status" value="1"/>
</dbReference>
<dbReference type="Gene3D" id="3.90.1580.10">
    <property type="entry name" value="paralog of FGE (formylglycine-generating enzyme)"/>
    <property type="match status" value="1"/>
</dbReference>
<dbReference type="EMBL" id="CP114040">
    <property type="protein sequence ID" value="WAS99539.1"/>
    <property type="molecule type" value="Genomic_DNA"/>
</dbReference>
<dbReference type="InterPro" id="IPR042095">
    <property type="entry name" value="SUMF_sf"/>
</dbReference>
<evidence type="ECO:0000259" key="1">
    <source>
        <dbReference type="Pfam" id="PF03781"/>
    </source>
</evidence>
<accession>A0ABY7HJQ7</accession>
<dbReference type="PANTHER" id="PTHR23150">
    <property type="entry name" value="SULFATASE MODIFYING FACTOR 1, 2"/>
    <property type="match status" value="1"/>
</dbReference>
<dbReference type="InterPro" id="IPR051043">
    <property type="entry name" value="Sulfatase_Mod_Factor_Kinase"/>
</dbReference>
<dbReference type="InterPro" id="IPR016187">
    <property type="entry name" value="CTDL_fold"/>
</dbReference>
<dbReference type="SUPFAM" id="SSF56436">
    <property type="entry name" value="C-type lectin-like"/>
    <property type="match status" value="1"/>
</dbReference>
<sequence length="255" mass="28196">MHFAGGCRAASRTNTAVDELILIPGGRFLDNHGSIRTVRSFHADAAEVTVAEYSECVAAGHCSGEIRLVSDEFDRCVRAGFCRERHRNVGCNYRKVGRGDHPMNCVGIGHALQYCAWRKMSLPTEWEWEWMARGGDAARRFPWGDELPTCERAVMAQPRAEGSWYGCNADSTWPVGSKPAGKSYHGVMDLAGNVAELVLAEEERLFARRGGSFGQSAPFDFEVYPQTEPAGFSGEFPFSSASSDDGFRCIRRIEQ</sequence>
<name>A0ABY7HJQ7_9BACT</name>
<evidence type="ECO:0000313" key="3">
    <source>
        <dbReference type="Proteomes" id="UP001164459"/>
    </source>
</evidence>
<gene>
    <name evidence="2" type="ORF">O0S08_38200</name>
</gene>